<evidence type="ECO:0000313" key="5">
    <source>
        <dbReference type="EMBL" id="KAH0543307.1"/>
    </source>
</evidence>
<reference evidence="5" key="1">
    <citation type="submission" date="2021-03" db="EMBL/GenBank/DDBJ databases">
        <title>Comparative genomics and phylogenomic investigation of the class Geoglossomycetes provide insights into ecological specialization and systematics.</title>
        <authorList>
            <person name="Melie T."/>
            <person name="Pirro S."/>
            <person name="Miller A.N."/>
            <person name="Quandt A."/>
        </authorList>
    </citation>
    <scope>NUCLEOTIDE SEQUENCE</scope>
    <source>
        <strain evidence="5">GBOQ0MN5Z8</strain>
    </source>
</reference>
<dbReference type="InterPro" id="IPR036864">
    <property type="entry name" value="Zn2-C6_fun-type_DNA-bd_sf"/>
</dbReference>
<keyword evidence="6" id="KW-1185">Reference proteome</keyword>
<dbReference type="SUPFAM" id="SSF57701">
    <property type="entry name" value="Zn2/Cys6 DNA-binding domain"/>
    <property type="match status" value="1"/>
</dbReference>
<evidence type="ECO:0000259" key="4">
    <source>
        <dbReference type="PROSITE" id="PS50048"/>
    </source>
</evidence>
<feature type="compositionally biased region" description="Polar residues" evidence="3">
    <location>
        <begin position="24"/>
        <end position="33"/>
    </location>
</feature>
<dbReference type="PROSITE" id="PS00463">
    <property type="entry name" value="ZN2_CY6_FUNGAL_1"/>
    <property type="match status" value="1"/>
</dbReference>
<dbReference type="Gene3D" id="4.10.240.10">
    <property type="entry name" value="Zn(2)-C6 fungal-type DNA-binding domain"/>
    <property type="match status" value="1"/>
</dbReference>
<feature type="domain" description="Zn(2)-C6 fungal-type" evidence="4">
    <location>
        <begin position="83"/>
        <end position="111"/>
    </location>
</feature>
<dbReference type="PROSITE" id="PS00354">
    <property type="entry name" value="HMGI_Y"/>
    <property type="match status" value="1"/>
</dbReference>
<dbReference type="InterPro" id="IPR000637">
    <property type="entry name" value="HMGI/Y_DNA-bd_CS"/>
</dbReference>
<proteinExistence type="predicted"/>
<dbReference type="InterPro" id="IPR021858">
    <property type="entry name" value="Fun_TF"/>
</dbReference>
<dbReference type="GO" id="GO:0000981">
    <property type="term" value="F:DNA-binding transcription factor activity, RNA polymerase II-specific"/>
    <property type="evidence" value="ECO:0007669"/>
    <property type="project" value="InterPro"/>
</dbReference>
<dbReference type="OrthoDB" id="5333823at2759"/>
<dbReference type="Pfam" id="PF00172">
    <property type="entry name" value="Zn_clus"/>
    <property type="match status" value="1"/>
</dbReference>
<dbReference type="GO" id="GO:0000976">
    <property type="term" value="F:transcription cis-regulatory region binding"/>
    <property type="evidence" value="ECO:0007669"/>
    <property type="project" value="TreeGrafter"/>
</dbReference>
<dbReference type="Pfam" id="PF11951">
    <property type="entry name" value="Fungal_trans_2"/>
    <property type="match status" value="1"/>
</dbReference>
<comment type="caution">
    <text evidence="5">The sequence shown here is derived from an EMBL/GenBank/DDBJ whole genome shotgun (WGS) entry which is preliminary data.</text>
</comment>
<dbReference type="PROSITE" id="PS50048">
    <property type="entry name" value="ZN2_CY6_FUNGAL_2"/>
    <property type="match status" value="1"/>
</dbReference>
<dbReference type="GO" id="GO:0008270">
    <property type="term" value="F:zinc ion binding"/>
    <property type="evidence" value="ECO:0007669"/>
    <property type="project" value="InterPro"/>
</dbReference>
<organism evidence="5 6">
    <name type="scientific">Glutinoglossum americanum</name>
    <dbReference type="NCBI Taxonomy" id="1670608"/>
    <lineage>
        <taxon>Eukaryota</taxon>
        <taxon>Fungi</taxon>
        <taxon>Dikarya</taxon>
        <taxon>Ascomycota</taxon>
        <taxon>Pezizomycotina</taxon>
        <taxon>Geoglossomycetes</taxon>
        <taxon>Geoglossales</taxon>
        <taxon>Geoglossaceae</taxon>
        <taxon>Glutinoglossum</taxon>
    </lineage>
</organism>
<dbReference type="GO" id="GO:0045944">
    <property type="term" value="P:positive regulation of transcription by RNA polymerase II"/>
    <property type="evidence" value="ECO:0007669"/>
    <property type="project" value="TreeGrafter"/>
</dbReference>
<gene>
    <name evidence="5" type="ORF">FGG08_002370</name>
</gene>
<dbReference type="PANTHER" id="PTHR37534:SF38">
    <property type="entry name" value="ZN(2)-C6 FUNGAL-TYPE DOMAIN-CONTAINING PROTEIN"/>
    <property type="match status" value="1"/>
</dbReference>
<dbReference type="GO" id="GO:0005634">
    <property type="term" value="C:nucleus"/>
    <property type="evidence" value="ECO:0007669"/>
    <property type="project" value="UniProtKB-SubCell"/>
</dbReference>
<accession>A0A9P8L4J1</accession>
<evidence type="ECO:0000313" key="6">
    <source>
        <dbReference type="Proteomes" id="UP000698800"/>
    </source>
</evidence>
<dbReference type="Proteomes" id="UP000698800">
    <property type="component" value="Unassembled WGS sequence"/>
</dbReference>
<evidence type="ECO:0000256" key="3">
    <source>
        <dbReference type="SAM" id="MobiDB-lite"/>
    </source>
</evidence>
<dbReference type="PANTHER" id="PTHR37534">
    <property type="entry name" value="TRANSCRIPTIONAL ACTIVATOR PROTEIN UGA3"/>
    <property type="match status" value="1"/>
</dbReference>
<evidence type="ECO:0000256" key="2">
    <source>
        <dbReference type="ARBA" id="ARBA00023242"/>
    </source>
</evidence>
<dbReference type="CDD" id="cd00067">
    <property type="entry name" value="GAL4"/>
    <property type="match status" value="1"/>
</dbReference>
<name>A0A9P8L4J1_9PEZI</name>
<dbReference type="SMART" id="SM00066">
    <property type="entry name" value="GAL4"/>
    <property type="match status" value="1"/>
</dbReference>
<dbReference type="InterPro" id="IPR001138">
    <property type="entry name" value="Zn2Cys6_DnaBD"/>
</dbReference>
<keyword evidence="2" id="KW-0539">Nucleus</keyword>
<feature type="compositionally biased region" description="Basic residues" evidence="3">
    <location>
        <begin position="54"/>
        <end position="64"/>
    </location>
</feature>
<feature type="region of interest" description="Disordered" evidence="3">
    <location>
        <begin position="1"/>
        <end position="80"/>
    </location>
</feature>
<protein>
    <recommendedName>
        <fullName evidence="4">Zn(2)-C6 fungal-type domain-containing protein</fullName>
    </recommendedName>
</protein>
<evidence type="ECO:0000256" key="1">
    <source>
        <dbReference type="ARBA" id="ARBA00004123"/>
    </source>
</evidence>
<dbReference type="EMBL" id="JAGHQL010000035">
    <property type="protein sequence ID" value="KAH0543307.1"/>
    <property type="molecule type" value="Genomic_DNA"/>
</dbReference>
<dbReference type="AlphaFoldDB" id="A0A9P8L4J1"/>
<sequence>MEESGDIMPKVEELDDDDDFGPTIKSSEPSTPIGSAMPPPVEQKSAAVSSSTGRRPRGRPRKHPVPPASASMQKTTKGRSKTGCITCRRRKKKCDEAKPECLNCQKNAVVCEGYPEKTLWQPGKQRSEEALKPSRPRELPCLVDGVETEVDRQFLDHFVYTVSRILTLFNDDSNPFKEILLPMAIRHRGLMHSLLCLSGSHLASRDPKYGERQNHHFLAAIQHLRTDKKISGQASGNPTELVDDPTVASTLVMCLNSICKGETAGEYRPHMDAARHLVLNQQSKNQQFGQFLFEFFMYHDVLNSLTALDRRPLLLTEDFVIPQFIIQPAAGALLGVLDGLFGYISQITRLRDNIRTRKAQRLDPAVDYVTLSNAVEIDSGIRSWVLNQPEGCSRHTAALLYRQCTWVYLYRTIQPSRPSPKIAGAVDEGLEYLRQLPADSATQSVLLMPLFILGCAAFDPEQRPGISRGFGGIKNYSNLGNIEPARLVVERVWQLMDEGDESSWDWETIIKDMGWDFLVT</sequence>
<comment type="subcellular location">
    <subcellularLocation>
        <location evidence="1">Nucleus</location>
    </subcellularLocation>
</comment>